<dbReference type="KEGG" id="anf:AQPE_2973"/>
<sequence>MWKGFLQKSYRKIKQLHQTENPDKNILCLILLYLKRISGTS</sequence>
<evidence type="ECO:0000313" key="2">
    <source>
        <dbReference type="Proteomes" id="UP001193389"/>
    </source>
</evidence>
<dbReference type="Proteomes" id="UP001193389">
    <property type="component" value="Chromosome"/>
</dbReference>
<evidence type="ECO:0000313" key="1">
    <source>
        <dbReference type="EMBL" id="BBE18805.1"/>
    </source>
</evidence>
<dbReference type="AlphaFoldDB" id="A0A5K7SBC0"/>
<keyword evidence="2" id="KW-1185">Reference proteome</keyword>
<name>A0A5K7SBC0_9BACT</name>
<gene>
    <name evidence="1" type="ORF">AQPE_2973</name>
</gene>
<dbReference type="EMBL" id="AP018694">
    <property type="protein sequence ID" value="BBE18805.1"/>
    <property type="molecule type" value="Genomic_DNA"/>
</dbReference>
<reference evidence="1" key="1">
    <citation type="journal article" date="2020" name="Int. J. Syst. Evol. Microbiol.">
        <title>Aquipluma nitroreducens gen. nov. sp. nov., a novel facultatively anaerobic bacterium isolated from a freshwater lake.</title>
        <authorList>
            <person name="Watanabe M."/>
            <person name="Kojima H."/>
            <person name="Fukui M."/>
        </authorList>
    </citation>
    <scope>NUCLEOTIDE SEQUENCE</scope>
    <source>
        <strain evidence="1">MeG22</strain>
    </source>
</reference>
<proteinExistence type="predicted"/>
<protein>
    <submittedName>
        <fullName evidence="1">Uncharacterized protein</fullName>
    </submittedName>
</protein>
<organism evidence="1 2">
    <name type="scientific">Aquipluma nitroreducens</name>
    <dbReference type="NCBI Taxonomy" id="2010828"/>
    <lineage>
        <taxon>Bacteria</taxon>
        <taxon>Pseudomonadati</taxon>
        <taxon>Bacteroidota</taxon>
        <taxon>Bacteroidia</taxon>
        <taxon>Marinilabiliales</taxon>
        <taxon>Prolixibacteraceae</taxon>
        <taxon>Aquipluma</taxon>
    </lineage>
</organism>
<accession>A0A5K7SBC0</accession>